<evidence type="ECO:0000313" key="4">
    <source>
        <dbReference type="Proteomes" id="UP000178684"/>
    </source>
</evidence>
<keyword evidence="1" id="KW-0472">Membrane</keyword>
<keyword evidence="1" id="KW-1133">Transmembrane helix</keyword>
<reference evidence="3 4" key="1">
    <citation type="journal article" date="2016" name="Nat. Commun.">
        <title>Thousands of microbial genomes shed light on interconnected biogeochemical processes in an aquifer system.</title>
        <authorList>
            <person name="Anantharaman K."/>
            <person name="Brown C.T."/>
            <person name="Hug L.A."/>
            <person name="Sharon I."/>
            <person name="Castelle C.J."/>
            <person name="Probst A.J."/>
            <person name="Thomas B.C."/>
            <person name="Singh A."/>
            <person name="Wilkins M.J."/>
            <person name="Karaoz U."/>
            <person name="Brodie E.L."/>
            <person name="Williams K.H."/>
            <person name="Hubbard S.S."/>
            <person name="Banfield J.F."/>
        </authorList>
    </citation>
    <scope>NUCLEOTIDE SEQUENCE [LARGE SCALE GENOMIC DNA]</scope>
</reference>
<dbReference type="Pfam" id="PF26449">
    <property type="entry name" value="DUF8128"/>
    <property type="match status" value="1"/>
</dbReference>
<evidence type="ECO:0000313" key="3">
    <source>
        <dbReference type="EMBL" id="OGF82834.1"/>
    </source>
</evidence>
<dbReference type="Proteomes" id="UP000178684">
    <property type="component" value="Unassembled WGS sequence"/>
</dbReference>
<proteinExistence type="predicted"/>
<dbReference type="AlphaFoldDB" id="A0A1F5X4K9"/>
<keyword evidence="1" id="KW-0812">Transmembrane</keyword>
<protein>
    <recommendedName>
        <fullName evidence="2">DUF8128 domain-containing protein</fullName>
    </recommendedName>
</protein>
<comment type="caution">
    <text evidence="3">The sequence shown here is derived from an EMBL/GenBank/DDBJ whole genome shotgun (WGS) entry which is preliminary data.</text>
</comment>
<organism evidence="3 4">
    <name type="scientific">Candidatus Giovannonibacteria bacterium RIFCSPLOWO2_01_FULL_46_13</name>
    <dbReference type="NCBI Taxonomy" id="1798352"/>
    <lineage>
        <taxon>Bacteria</taxon>
        <taxon>Candidatus Giovannoniibacteriota</taxon>
    </lineage>
</organism>
<gene>
    <name evidence="3" type="ORF">A3B18_00260</name>
</gene>
<feature type="domain" description="DUF8128" evidence="2">
    <location>
        <begin position="44"/>
        <end position="304"/>
    </location>
</feature>
<accession>A0A1F5X4K9</accession>
<sequence length="428" mass="49992">MEIVSQLREVLLNLWWVWGTFLAGWLFISLWMAWRQQVFKAAVTWAILEIKLPREAKKSPKAMEHILMNIWALRNSPGNLREWYWDGETTLWYSLEMVSYSGDIHFYVRTPARYTNIVKSLFYGQYPDCEVLEVQDYIDRLPRTVPGIYESGYDIFGMEMFLGRNNAYPIRTYEFFESDEETQNLDPIAPILETLSKIKQDEIVMVQIVARPAADPMAVVKLAEKELEDLKLKFSGKGPKAFDEETETFSARTPGETEIMKMLDHKASKNAFDCMIRCVYLAPKEVFSITHIYRTLRTNFQQFAIPNSNFIDMNYKSWTRAQIWDPPYVFPKRVEAGRKARLWDYYRRRALPQGTVMGRVSQFHVFTSTFTQRMSLFNTEELATLWHLPTEAVLTQPIVERIEAKKMGPPPGLPIFREGNPEVPGILK</sequence>
<feature type="transmembrane region" description="Helical" evidence="1">
    <location>
        <begin position="12"/>
        <end position="34"/>
    </location>
</feature>
<dbReference type="EMBL" id="MFIE01000012">
    <property type="protein sequence ID" value="OGF82834.1"/>
    <property type="molecule type" value="Genomic_DNA"/>
</dbReference>
<evidence type="ECO:0000256" key="1">
    <source>
        <dbReference type="SAM" id="Phobius"/>
    </source>
</evidence>
<dbReference type="InterPro" id="IPR058441">
    <property type="entry name" value="DUF8128"/>
</dbReference>
<name>A0A1F5X4K9_9BACT</name>
<evidence type="ECO:0000259" key="2">
    <source>
        <dbReference type="Pfam" id="PF26449"/>
    </source>
</evidence>